<dbReference type="OMA" id="IVTSMRR"/>
<reference evidence="15" key="1">
    <citation type="submission" date="2003-08" db="EMBL/GenBank/DDBJ databases">
        <authorList>
            <person name="Birren B."/>
            <person name="Nusbaum C."/>
            <person name="Abebe A."/>
            <person name="Abouelleil A."/>
            <person name="Adekoya E."/>
            <person name="Ait-zahra M."/>
            <person name="Allen N."/>
            <person name="Allen T."/>
            <person name="An P."/>
            <person name="Anderson M."/>
            <person name="Anderson S."/>
            <person name="Arachchi H."/>
            <person name="Armbruster J."/>
            <person name="Bachantsang P."/>
            <person name="Baldwin J."/>
            <person name="Barry A."/>
            <person name="Bayul T."/>
            <person name="Blitshsteyn B."/>
            <person name="Bloom T."/>
            <person name="Blye J."/>
            <person name="Boguslavskiy L."/>
            <person name="Borowsky M."/>
            <person name="Boukhgalter B."/>
            <person name="Brunache A."/>
            <person name="Butler J."/>
            <person name="Calixte N."/>
            <person name="Calvo S."/>
            <person name="Camarata J."/>
            <person name="Campo K."/>
            <person name="Chang J."/>
            <person name="Cheshatsang Y."/>
            <person name="Citroen M."/>
            <person name="Collymore A."/>
            <person name="Considine T."/>
            <person name="Cook A."/>
            <person name="Cooke P."/>
            <person name="Corum B."/>
            <person name="Cuomo C."/>
            <person name="David R."/>
            <person name="Dawoe T."/>
            <person name="Degray S."/>
            <person name="Dodge S."/>
            <person name="Dooley K."/>
            <person name="Dorje P."/>
            <person name="Dorjee K."/>
            <person name="Dorris L."/>
            <person name="Duffey N."/>
            <person name="Dupes A."/>
            <person name="Elkins T."/>
            <person name="Engels R."/>
            <person name="Erickson J."/>
            <person name="Farina A."/>
            <person name="Faro S."/>
            <person name="Ferreira P."/>
            <person name="Fischer H."/>
            <person name="Fitzgerald M."/>
            <person name="Foley K."/>
            <person name="Gage D."/>
            <person name="Galagan J."/>
            <person name="Gearin G."/>
            <person name="Gnerre S."/>
            <person name="Gnirke A."/>
            <person name="Goyette A."/>
            <person name="Graham J."/>
            <person name="Grandbois E."/>
            <person name="Gyaltsen K."/>
            <person name="Hafez N."/>
            <person name="Hagopian D."/>
            <person name="Hagos B."/>
            <person name="Hall J."/>
            <person name="Hatcher B."/>
            <person name="Heller A."/>
            <person name="Higgins H."/>
            <person name="Honan T."/>
            <person name="Horn A."/>
            <person name="Houde N."/>
            <person name="Hughes L."/>
            <person name="Hulme W."/>
            <person name="Husby E."/>
            <person name="Iliev I."/>
            <person name="Jaffe D."/>
            <person name="Jones C."/>
            <person name="Kamal M."/>
            <person name="Kamat A."/>
            <person name="Kamvysselis M."/>
            <person name="Karlsson E."/>
            <person name="Kells C."/>
            <person name="Kieu A."/>
            <person name="Kisner P."/>
            <person name="Kodira C."/>
            <person name="Kulbokas E."/>
            <person name="Labutti K."/>
            <person name="Lama D."/>
            <person name="Landers T."/>
            <person name="Leger J."/>
            <person name="Levine S."/>
            <person name="Lewis D."/>
            <person name="Lewis T."/>
            <person name="Lindblad-toh K."/>
            <person name="Liu X."/>
            <person name="Lokyitsang T."/>
            <person name="Lokyitsang Y."/>
            <person name="Lucien O."/>
            <person name="Lui A."/>
            <person name="Ma L.J."/>
            <person name="Mabbitt R."/>
            <person name="Macdonald J."/>
            <person name="Maclean C."/>
            <person name="Major J."/>
            <person name="Manning J."/>
            <person name="Marabella R."/>
            <person name="Maru K."/>
            <person name="Matthews C."/>
            <person name="Mauceli E."/>
            <person name="Mccarthy M."/>
            <person name="Mcdonough S."/>
            <person name="Mcghee T."/>
            <person name="Meldrim J."/>
            <person name="Meneus L."/>
            <person name="Mesirov J."/>
            <person name="Mihalev A."/>
            <person name="Mihova T."/>
            <person name="Mikkelsen T."/>
            <person name="Mlenga V."/>
            <person name="Moru K."/>
            <person name="Mozes J."/>
            <person name="Mulrain L."/>
            <person name="Munson G."/>
            <person name="Naylor J."/>
            <person name="Newes C."/>
            <person name="Nguyen C."/>
            <person name="Nguyen N."/>
            <person name="Nguyen T."/>
            <person name="Nicol R."/>
            <person name="Nielsen C."/>
            <person name="Nizzari M."/>
            <person name="Norbu C."/>
            <person name="Norbu N."/>
            <person name="O'donnell P."/>
            <person name="Okoawo O."/>
            <person name="O'leary S."/>
            <person name="Omotosho B."/>
            <person name="O'neill K."/>
            <person name="Osman S."/>
            <person name="Parker S."/>
            <person name="Perrin D."/>
            <person name="Phunkhang P."/>
            <person name="Piqani B."/>
            <person name="Purcell S."/>
            <person name="Rachupka T."/>
            <person name="Ramasamy U."/>
            <person name="Rameau R."/>
            <person name="Ray V."/>
            <person name="Raymond C."/>
            <person name="Retta R."/>
            <person name="Richardson S."/>
            <person name="Rise C."/>
            <person name="Rodriguez J."/>
            <person name="Rogers J."/>
            <person name="Rogov P."/>
            <person name="Rutman M."/>
            <person name="Schupbach R."/>
            <person name="Seaman C."/>
            <person name="Settipalli S."/>
            <person name="Sharpe T."/>
            <person name="Sheridan J."/>
            <person name="Sherpa N."/>
            <person name="Shi J."/>
            <person name="Smirnov S."/>
            <person name="Smith C."/>
            <person name="Sougnez C."/>
            <person name="Spencer B."/>
            <person name="Stalker J."/>
            <person name="Stange-thomann N."/>
            <person name="Stavropoulos S."/>
            <person name="Stetson K."/>
            <person name="Stone C."/>
            <person name="Stone S."/>
            <person name="Stubbs M."/>
            <person name="Talamas J."/>
            <person name="Tchuinga P."/>
            <person name="Tenzing P."/>
            <person name="Tesfaye S."/>
            <person name="Theodore J."/>
            <person name="Thoulutsang Y."/>
            <person name="Topham K."/>
            <person name="Towey S."/>
            <person name="Tsamla T."/>
            <person name="Tsomo N."/>
            <person name="Vallee D."/>
            <person name="Vassiliev H."/>
            <person name="Venkataraman V."/>
            <person name="Vinson J."/>
            <person name="Vo A."/>
            <person name="Wade C."/>
            <person name="Wang S."/>
            <person name="Wangchuk T."/>
            <person name="Wangdi T."/>
            <person name="Whittaker C."/>
            <person name="Wilkinson J."/>
            <person name="Wu Y."/>
            <person name="Wyman D."/>
            <person name="Yadav S."/>
            <person name="Yang S."/>
            <person name="Yang X."/>
            <person name="Yeager S."/>
            <person name="Yee E."/>
            <person name="Young G."/>
            <person name="Zainoun J."/>
            <person name="Zembeck L."/>
            <person name="Zimmer A."/>
            <person name="Zody M."/>
            <person name="Lander E."/>
        </authorList>
    </citation>
    <scope>NUCLEOTIDE SEQUENCE [LARGE SCALE GENOMIC DNA]</scope>
</reference>
<protein>
    <recommendedName>
        <fullName evidence="4">Tyrosyl-DNA phosphodiesterase 2</fullName>
    </recommendedName>
    <alternativeName>
        <fullName evidence="12">5'-tyrosyl-DNA phosphodiesterase</fullName>
    </alternativeName>
</protein>
<proteinExistence type="predicted"/>
<dbReference type="CDD" id="cd09080">
    <property type="entry name" value="TDP2"/>
    <property type="match status" value="1"/>
</dbReference>
<evidence type="ECO:0000256" key="7">
    <source>
        <dbReference type="ARBA" id="ARBA00022763"/>
    </source>
</evidence>
<dbReference type="eggNOG" id="KOG2756">
    <property type="taxonomic scope" value="Eukaryota"/>
</dbReference>
<dbReference type="GO" id="GO:0004518">
    <property type="term" value="F:nuclease activity"/>
    <property type="evidence" value="ECO:0007669"/>
    <property type="project" value="UniProtKB-KW"/>
</dbReference>
<dbReference type="Pfam" id="PF03372">
    <property type="entry name" value="Exo_endo_phos"/>
    <property type="match status" value="1"/>
</dbReference>
<dbReference type="Ensembl" id="ENSCSAVT00000014807.1">
    <property type="protein sequence ID" value="ENSCSAVP00000014640.1"/>
    <property type="gene ID" value="ENSCSAVG00000008558.1"/>
</dbReference>
<evidence type="ECO:0000313" key="15">
    <source>
        <dbReference type="Proteomes" id="UP000007875"/>
    </source>
</evidence>
<dbReference type="HOGENOM" id="CLU_047318_1_0_1"/>
<reference evidence="14" key="3">
    <citation type="submission" date="2025-09" db="UniProtKB">
        <authorList>
            <consortium name="Ensembl"/>
        </authorList>
    </citation>
    <scope>IDENTIFICATION</scope>
</reference>
<accession>H2ZAM5</accession>
<dbReference type="GO" id="GO:0016605">
    <property type="term" value="C:PML body"/>
    <property type="evidence" value="ECO:0007669"/>
    <property type="project" value="UniProtKB-SubCell"/>
</dbReference>
<dbReference type="AlphaFoldDB" id="H2ZAM5"/>
<evidence type="ECO:0000256" key="6">
    <source>
        <dbReference type="ARBA" id="ARBA00022723"/>
    </source>
</evidence>
<dbReference type="Gene3D" id="1.10.8.10">
    <property type="entry name" value="DNA helicase RuvA subunit, C-terminal domain"/>
    <property type="match status" value="1"/>
</dbReference>
<dbReference type="PANTHER" id="PTHR15822">
    <property type="entry name" value="TRAF AND TNF RECEPTOR-ASSOCIATED PROTEIN"/>
    <property type="match status" value="1"/>
</dbReference>
<feature type="domain" description="Endonuclease/exonuclease/phosphatase" evidence="13">
    <location>
        <begin position="59"/>
        <end position="138"/>
    </location>
</feature>
<evidence type="ECO:0000256" key="11">
    <source>
        <dbReference type="ARBA" id="ARBA00023242"/>
    </source>
</evidence>
<dbReference type="GeneTree" id="ENSGT00390000014242"/>
<evidence type="ECO:0000256" key="8">
    <source>
        <dbReference type="ARBA" id="ARBA00022801"/>
    </source>
</evidence>
<keyword evidence="5" id="KW-0540">Nuclease</keyword>
<organism evidence="14 15">
    <name type="scientific">Ciona savignyi</name>
    <name type="common">Pacific transparent sea squirt</name>
    <dbReference type="NCBI Taxonomy" id="51511"/>
    <lineage>
        <taxon>Eukaryota</taxon>
        <taxon>Metazoa</taxon>
        <taxon>Chordata</taxon>
        <taxon>Tunicata</taxon>
        <taxon>Ascidiacea</taxon>
        <taxon>Phlebobranchia</taxon>
        <taxon>Cionidae</taxon>
        <taxon>Ciona</taxon>
    </lineage>
</organism>
<evidence type="ECO:0000256" key="5">
    <source>
        <dbReference type="ARBA" id="ARBA00022722"/>
    </source>
</evidence>
<dbReference type="InterPro" id="IPR051547">
    <property type="entry name" value="TDP2-like"/>
</dbReference>
<evidence type="ECO:0000313" key="14">
    <source>
        <dbReference type="Ensembl" id="ENSCSAVP00000014640.1"/>
    </source>
</evidence>
<keyword evidence="7" id="KW-0227">DNA damage</keyword>
<evidence type="ECO:0000256" key="3">
    <source>
        <dbReference type="ARBA" id="ARBA00004322"/>
    </source>
</evidence>
<dbReference type="InterPro" id="IPR036691">
    <property type="entry name" value="Endo/exonu/phosph_ase_sf"/>
</dbReference>
<dbReference type="PANTHER" id="PTHR15822:SF4">
    <property type="entry name" value="TYROSYL-DNA PHOSPHODIESTERASE 2"/>
    <property type="match status" value="1"/>
</dbReference>
<evidence type="ECO:0000256" key="12">
    <source>
        <dbReference type="ARBA" id="ARBA00031304"/>
    </source>
</evidence>
<dbReference type="SUPFAM" id="SSF56219">
    <property type="entry name" value="DNase I-like"/>
    <property type="match status" value="1"/>
</dbReference>
<dbReference type="GO" id="GO:0070260">
    <property type="term" value="F:5'-tyrosyl-DNA phosphodiesterase activity"/>
    <property type="evidence" value="ECO:0007669"/>
    <property type="project" value="TreeGrafter"/>
</dbReference>
<keyword evidence="9" id="KW-0460">Magnesium</keyword>
<evidence type="ECO:0000256" key="4">
    <source>
        <dbReference type="ARBA" id="ARBA00017870"/>
    </source>
</evidence>
<sequence>MADKISEFIAFTGTESRQLAEYYLQITSMNVEHAINLFLEDSTEAEGSTDTQSKFSILEWNIQGLLPDYLKERTVAVVEEITRLQPDVVMLQEVIMTTFVYIQAALSDYDVICPFMLDESANASYFVAMLVRKSSFQVYNQSLICFPTSTQGRNVIKVSGKCCGSSITIMTSHLESTKEKSNERVKQLVQICDVMMECQSENVVFGADTNLRDSEVTRAKRNSESTSKISDIWEFLGSDERTRYLWDLTLNDNQIKGGNARLRFERLLMRDNSGNHGNLTPVSMETIGTNRLPCGLFPSDHWGALVTFKKH</sequence>
<evidence type="ECO:0000256" key="2">
    <source>
        <dbReference type="ARBA" id="ARBA00001946"/>
    </source>
</evidence>
<evidence type="ECO:0000259" key="13">
    <source>
        <dbReference type="Pfam" id="PF03372"/>
    </source>
</evidence>
<dbReference type="Proteomes" id="UP000007875">
    <property type="component" value="Unassembled WGS sequence"/>
</dbReference>
<keyword evidence="8" id="KW-0378">Hydrolase</keyword>
<reference evidence="14" key="2">
    <citation type="submission" date="2025-08" db="UniProtKB">
        <authorList>
            <consortium name="Ensembl"/>
        </authorList>
    </citation>
    <scope>IDENTIFICATION</scope>
</reference>
<evidence type="ECO:0000256" key="1">
    <source>
        <dbReference type="ARBA" id="ARBA00001936"/>
    </source>
</evidence>
<keyword evidence="6" id="KW-0479">Metal-binding</keyword>
<dbReference type="Gene3D" id="3.60.10.10">
    <property type="entry name" value="Endonuclease/exonuclease/phosphatase"/>
    <property type="match status" value="1"/>
</dbReference>
<comment type="cofactor">
    <cofactor evidence="2">
        <name>Mg(2+)</name>
        <dbReference type="ChEBI" id="CHEBI:18420"/>
    </cofactor>
</comment>
<name>H2ZAM5_CIOSA</name>
<comment type="cofactor">
    <cofactor evidence="1">
        <name>Mn(2+)</name>
        <dbReference type="ChEBI" id="CHEBI:29035"/>
    </cofactor>
</comment>
<dbReference type="STRING" id="51511.ENSCSAVP00000014640"/>
<dbReference type="InterPro" id="IPR005135">
    <property type="entry name" value="Endo/exonuclease/phosphatase"/>
</dbReference>
<evidence type="ECO:0000256" key="9">
    <source>
        <dbReference type="ARBA" id="ARBA00022842"/>
    </source>
</evidence>
<evidence type="ECO:0000256" key="10">
    <source>
        <dbReference type="ARBA" id="ARBA00023204"/>
    </source>
</evidence>
<dbReference type="GO" id="GO:0006302">
    <property type="term" value="P:double-strand break repair"/>
    <property type="evidence" value="ECO:0007669"/>
    <property type="project" value="TreeGrafter"/>
</dbReference>
<dbReference type="InParanoid" id="H2ZAM5"/>
<keyword evidence="15" id="KW-1185">Reference proteome</keyword>
<dbReference type="GO" id="GO:0046872">
    <property type="term" value="F:metal ion binding"/>
    <property type="evidence" value="ECO:0007669"/>
    <property type="project" value="UniProtKB-KW"/>
</dbReference>
<dbReference type="GO" id="GO:0005737">
    <property type="term" value="C:cytoplasm"/>
    <property type="evidence" value="ECO:0007669"/>
    <property type="project" value="TreeGrafter"/>
</dbReference>
<dbReference type="GO" id="GO:0003697">
    <property type="term" value="F:single-stranded DNA binding"/>
    <property type="evidence" value="ECO:0007669"/>
    <property type="project" value="TreeGrafter"/>
</dbReference>
<comment type="subcellular location">
    <subcellularLocation>
        <location evidence="3">Nucleus</location>
        <location evidence="3">PML body</location>
    </subcellularLocation>
</comment>
<keyword evidence="10" id="KW-0234">DNA repair</keyword>
<keyword evidence="11" id="KW-0539">Nucleus</keyword>
<dbReference type="Pfam" id="PF14555">
    <property type="entry name" value="UBA_4"/>
    <property type="match status" value="1"/>
</dbReference>